<dbReference type="InterPro" id="IPR016032">
    <property type="entry name" value="Sig_transdc_resp-reg_C-effctor"/>
</dbReference>
<dbReference type="InterPro" id="IPR059106">
    <property type="entry name" value="WHD_MalT"/>
</dbReference>
<feature type="region of interest" description="Disordered" evidence="4">
    <location>
        <begin position="1"/>
        <end position="24"/>
    </location>
</feature>
<dbReference type="AlphaFoldDB" id="A0A2T0PVX9"/>
<organism evidence="6 7">
    <name type="scientific">Allonocardiopsis opalescens</name>
    <dbReference type="NCBI Taxonomy" id="1144618"/>
    <lineage>
        <taxon>Bacteria</taxon>
        <taxon>Bacillati</taxon>
        <taxon>Actinomycetota</taxon>
        <taxon>Actinomycetes</taxon>
        <taxon>Streptosporangiales</taxon>
        <taxon>Allonocardiopsis</taxon>
    </lineage>
</organism>
<keyword evidence="1" id="KW-0805">Transcription regulation</keyword>
<dbReference type="SUPFAM" id="SSF46894">
    <property type="entry name" value="C-terminal effector domain of the bipartite response regulators"/>
    <property type="match status" value="1"/>
</dbReference>
<evidence type="ECO:0000256" key="3">
    <source>
        <dbReference type="ARBA" id="ARBA00023163"/>
    </source>
</evidence>
<proteinExistence type="predicted"/>
<dbReference type="InterPro" id="IPR011990">
    <property type="entry name" value="TPR-like_helical_dom_sf"/>
</dbReference>
<dbReference type="PANTHER" id="PTHR44688">
    <property type="entry name" value="DNA-BINDING TRANSCRIPTIONAL ACTIVATOR DEVR_DOSR"/>
    <property type="match status" value="1"/>
</dbReference>
<dbReference type="EMBL" id="PVZC01000009">
    <property type="protein sequence ID" value="PRX95667.1"/>
    <property type="molecule type" value="Genomic_DNA"/>
</dbReference>
<evidence type="ECO:0000256" key="4">
    <source>
        <dbReference type="SAM" id="MobiDB-lite"/>
    </source>
</evidence>
<evidence type="ECO:0000259" key="5">
    <source>
        <dbReference type="PROSITE" id="PS50043"/>
    </source>
</evidence>
<dbReference type="OrthoDB" id="134985at2"/>
<dbReference type="Pfam" id="PF25873">
    <property type="entry name" value="WHD_MalT"/>
    <property type="match status" value="1"/>
</dbReference>
<accession>A0A2T0PVX9</accession>
<sequence length="832" mass="87113">MTIVPPQRTRPAAGPAARPAPLARGTVPRPRLWRALDDAVRRPVTLVRAPGGYGKTVLCASWAARAPLPVAWLTVDALDREPERFWTRAEASLGAVGVRPRTPTGAGPPPERPVALVLDDVAEIDGSAALAEIVALALRGPGAPRLVLSGRALEALPAARLRLGGELTVLDAADLAATEEEVRRLLAAAGRPAAGADARRVLRDTAGWIAGVRLAGLPAAVVTDYVREELLAASSPADRRFLLRASVAEELTGELAEVLTGEPGGAAALERLSRGNGFLAAVPGSSGEPDRYRQPPVVRRVLRAELERREPASVPALRGALSDWHRSRGALADALACAAGSGDGARIRRLLAEDDLALILAGERGTRLLRSLPAGLVGDDAALPTALAIASVRAGDTAAAAAHLELAEAVACRGGDGDRWTREVKHRALRLLTAPGHPGHAELDRAAALATGGADPGRAGRRRRAPGWLLAVVGLARLREGRLAAARRCLALADRELTAGGLPALARRVLAWRAVAEALDGRYTAAEALAESVGEGRSPVRLAEVAVLLGRGDAAAAAATAGELEEWAAEPLLGEPPPGPAAQLARLAAGFGDRRAEAVRELARLREAEGTRLPLLHPLVRLLDPDGLPDRAGGPWPPEFAAARAVARARAALPGDPGAALRAVAGLLDEAGAERAGARRTEWIAALLAAAAARWRQGRDEEAAALLERALAAAEADGAVRVFLAAGAPARALLTALVPPGNRFHAFRRTVLRRFAGTAAPRRRPVPDGERLTGSERTVLRFLPSHQTYQEIAADLYLSVNTVKTHLRSVYRKLGVDSRRAAIAEAERRGLL</sequence>
<dbReference type="InterPro" id="IPR000792">
    <property type="entry name" value="Tscrpt_reg_LuxR_C"/>
</dbReference>
<dbReference type="RefSeq" id="WP_106251963.1">
    <property type="nucleotide sequence ID" value="NZ_PVZC01000009.1"/>
</dbReference>
<protein>
    <submittedName>
        <fullName evidence="6">LuxR family maltose regulon positive regulatory protein</fullName>
    </submittedName>
</protein>
<comment type="caution">
    <text evidence="6">The sequence shown here is derived from an EMBL/GenBank/DDBJ whole genome shotgun (WGS) entry which is preliminary data.</text>
</comment>
<dbReference type="PROSITE" id="PS50043">
    <property type="entry name" value="HTH_LUXR_2"/>
    <property type="match status" value="1"/>
</dbReference>
<feature type="domain" description="HTH luxR-type" evidence="5">
    <location>
        <begin position="765"/>
        <end position="830"/>
    </location>
</feature>
<dbReference type="GO" id="GO:0003677">
    <property type="term" value="F:DNA binding"/>
    <property type="evidence" value="ECO:0007669"/>
    <property type="project" value="UniProtKB-KW"/>
</dbReference>
<keyword evidence="3" id="KW-0804">Transcription</keyword>
<dbReference type="Gene3D" id="1.10.10.10">
    <property type="entry name" value="Winged helix-like DNA-binding domain superfamily/Winged helix DNA-binding domain"/>
    <property type="match status" value="1"/>
</dbReference>
<dbReference type="SMART" id="SM00421">
    <property type="entry name" value="HTH_LUXR"/>
    <property type="match status" value="1"/>
</dbReference>
<evidence type="ECO:0000256" key="1">
    <source>
        <dbReference type="ARBA" id="ARBA00023015"/>
    </source>
</evidence>
<evidence type="ECO:0000256" key="2">
    <source>
        <dbReference type="ARBA" id="ARBA00023125"/>
    </source>
</evidence>
<dbReference type="Proteomes" id="UP000237846">
    <property type="component" value="Unassembled WGS sequence"/>
</dbReference>
<name>A0A2T0PVX9_9ACTN</name>
<evidence type="ECO:0000313" key="7">
    <source>
        <dbReference type="Proteomes" id="UP000237846"/>
    </source>
</evidence>
<keyword evidence="7" id="KW-1185">Reference proteome</keyword>
<keyword evidence="2" id="KW-0238">DNA-binding</keyword>
<dbReference type="GO" id="GO:0006355">
    <property type="term" value="P:regulation of DNA-templated transcription"/>
    <property type="evidence" value="ECO:0007669"/>
    <property type="project" value="InterPro"/>
</dbReference>
<dbReference type="CDD" id="cd06170">
    <property type="entry name" value="LuxR_C_like"/>
    <property type="match status" value="1"/>
</dbReference>
<dbReference type="Gene3D" id="1.25.40.10">
    <property type="entry name" value="Tetratricopeptide repeat domain"/>
    <property type="match status" value="1"/>
</dbReference>
<evidence type="ECO:0000313" key="6">
    <source>
        <dbReference type="EMBL" id="PRX95667.1"/>
    </source>
</evidence>
<dbReference type="PANTHER" id="PTHR44688:SF16">
    <property type="entry name" value="DNA-BINDING TRANSCRIPTIONAL ACTIVATOR DEVR_DOSR"/>
    <property type="match status" value="1"/>
</dbReference>
<dbReference type="Pfam" id="PF00196">
    <property type="entry name" value="GerE"/>
    <property type="match status" value="1"/>
</dbReference>
<reference evidence="6 7" key="1">
    <citation type="submission" date="2018-03" db="EMBL/GenBank/DDBJ databases">
        <title>Genomic Encyclopedia of Archaeal and Bacterial Type Strains, Phase II (KMG-II): from individual species to whole genera.</title>
        <authorList>
            <person name="Goeker M."/>
        </authorList>
    </citation>
    <scope>NUCLEOTIDE SEQUENCE [LARGE SCALE GENOMIC DNA]</scope>
    <source>
        <strain evidence="6 7">DSM 45601</strain>
    </source>
</reference>
<dbReference type="PRINTS" id="PR00038">
    <property type="entry name" value="HTHLUXR"/>
</dbReference>
<dbReference type="InterPro" id="IPR036388">
    <property type="entry name" value="WH-like_DNA-bd_sf"/>
</dbReference>
<gene>
    <name evidence="6" type="ORF">CLV72_109276</name>
</gene>